<evidence type="ECO:0000313" key="3">
    <source>
        <dbReference type="Proteomes" id="UP001595548"/>
    </source>
</evidence>
<keyword evidence="3" id="KW-1185">Reference proteome</keyword>
<proteinExistence type="predicted"/>
<accession>A0ABV7HV82</accession>
<feature type="region of interest" description="Disordered" evidence="1">
    <location>
        <begin position="1"/>
        <end position="21"/>
    </location>
</feature>
<comment type="caution">
    <text evidence="2">The sequence shown here is derived from an EMBL/GenBank/DDBJ whole genome shotgun (WGS) entry which is preliminary data.</text>
</comment>
<gene>
    <name evidence="2" type="ORF">ACFOEB_12470</name>
</gene>
<evidence type="ECO:0000256" key="1">
    <source>
        <dbReference type="SAM" id="MobiDB-lite"/>
    </source>
</evidence>
<sequence>LMGILSSPHPKTEEQKKQKVNNRQYLIMLPSGYNAAVRRTRCGALTCGKVSNANPQVGA</sequence>
<evidence type="ECO:0000313" key="2">
    <source>
        <dbReference type="EMBL" id="MFC3156020.1"/>
    </source>
</evidence>
<protein>
    <submittedName>
        <fullName evidence="2">Uncharacterized protein</fullName>
    </submittedName>
</protein>
<dbReference type="Proteomes" id="UP001595548">
    <property type="component" value="Unassembled WGS sequence"/>
</dbReference>
<feature type="non-terminal residue" evidence="2">
    <location>
        <position position="1"/>
    </location>
</feature>
<dbReference type="EMBL" id="JBHRTL010000017">
    <property type="protein sequence ID" value="MFC3156020.1"/>
    <property type="molecule type" value="Genomic_DNA"/>
</dbReference>
<organism evidence="2 3">
    <name type="scientific">Gilvimarinus japonicus</name>
    <dbReference type="NCBI Taxonomy" id="1796469"/>
    <lineage>
        <taxon>Bacteria</taxon>
        <taxon>Pseudomonadati</taxon>
        <taxon>Pseudomonadota</taxon>
        <taxon>Gammaproteobacteria</taxon>
        <taxon>Cellvibrionales</taxon>
        <taxon>Cellvibrionaceae</taxon>
        <taxon>Gilvimarinus</taxon>
    </lineage>
</organism>
<reference evidence="3" key="1">
    <citation type="journal article" date="2019" name="Int. J. Syst. Evol. Microbiol.">
        <title>The Global Catalogue of Microorganisms (GCM) 10K type strain sequencing project: providing services to taxonomists for standard genome sequencing and annotation.</title>
        <authorList>
            <consortium name="The Broad Institute Genomics Platform"/>
            <consortium name="The Broad Institute Genome Sequencing Center for Infectious Disease"/>
            <person name="Wu L."/>
            <person name="Ma J."/>
        </authorList>
    </citation>
    <scope>NUCLEOTIDE SEQUENCE [LARGE SCALE GENOMIC DNA]</scope>
    <source>
        <strain evidence="3">KCTC 52141</strain>
    </source>
</reference>
<name>A0ABV7HV82_9GAMM</name>
<dbReference type="RefSeq" id="WP_382417073.1">
    <property type="nucleotide sequence ID" value="NZ_JBHRTL010000017.1"/>
</dbReference>